<accession>A0A2A3JST3</accession>
<evidence type="ECO:0000256" key="3">
    <source>
        <dbReference type="ARBA" id="ARBA00022833"/>
    </source>
</evidence>
<dbReference type="PROSITE" id="PS00059">
    <property type="entry name" value="ADH_ZINC"/>
    <property type="match status" value="1"/>
</dbReference>
<dbReference type="SUPFAM" id="SSF50129">
    <property type="entry name" value="GroES-like"/>
    <property type="match status" value="2"/>
</dbReference>
<dbReference type="InterPro" id="IPR011032">
    <property type="entry name" value="GroES-like_sf"/>
</dbReference>
<dbReference type="PANTHER" id="PTHR43880">
    <property type="entry name" value="ALCOHOL DEHYDROGENASE"/>
    <property type="match status" value="1"/>
</dbReference>
<keyword evidence="10" id="KW-1185">Reference proteome</keyword>
<dbReference type="Pfam" id="PF08240">
    <property type="entry name" value="ADH_N"/>
    <property type="match status" value="1"/>
</dbReference>
<keyword evidence="3 6" id="KW-0862">Zinc</keyword>
<dbReference type="PANTHER" id="PTHR43880:SF12">
    <property type="entry name" value="ALCOHOL DEHYDROGENASE CLASS-3"/>
    <property type="match status" value="1"/>
</dbReference>
<dbReference type="Pfam" id="PF00107">
    <property type="entry name" value="ADH_zinc_N"/>
    <property type="match status" value="1"/>
</dbReference>
<name>A0A2A3JST3_9RHOB</name>
<evidence type="ECO:0000256" key="5">
    <source>
        <dbReference type="ARBA" id="ARBA00023027"/>
    </source>
</evidence>
<dbReference type="GO" id="GO:0051903">
    <property type="term" value="F:S-(hydroxymethyl)glutathione dehydrogenase [NAD(P)+] activity"/>
    <property type="evidence" value="ECO:0007669"/>
    <property type="project" value="TreeGrafter"/>
</dbReference>
<evidence type="ECO:0000313" key="9">
    <source>
        <dbReference type="EMBL" id="PBD18275.1"/>
    </source>
</evidence>
<evidence type="ECO:0000256" key="6">
    <source>
        <dbReference type="RuleBase" id="RU361277"/>
    </source>
</evidence>
<dbReference type="EMBL" id="NTHN02000001">
    <property type="protein sequence ID" value="MCT4368838.1"/>
    <property type="molecule type" value="Genomic_DNA"/>
</dbReference>
<reference evidence="9" key="1">
    <citation type="submission" date="2017-09" db="EMBL/GenBank/DDBJ databases">
        <title>Yangia sp. SAOS 153D whole genome sequencing.</title>
        <authorList>
            <person name="Verma A."/>
            <person name="Krishnamurthi S."/>
        </authorList>
    </citation>
    <scope>NUCLEOTIDE SEQUENCE [LARGE SCALE GENOMIC DNA]</scope>
    <source>
        <strain evidence="9">SAOS 153D</strain>
    </source>
</reference>
<proteinExistence type="inferred from homology"/>
<keyword evidence="5" id="KW-0520">NAD</keyword>
<reference evidence="8" key="3">
    <citation type="submission" date="2024-05" db="EMBL/GenBank/DDBJ databases">
        <title>Yangia mangrovi SAOS 153D genome.</title>
        <authorList>
            <person name="Verma A."/>
            <person name="Pal Y."/>
            <person name="Sundharam S."/>
            <person name="Bisht B."/>
            <person name="Srinivasan K."/>
        </authorList>
    </citation>
    <scope>NUCLEOTIDE SEQUENCE</scope>
    <source>
        <strain evidence="8">SAOS 153D</strain>
    </source>
</reference>
<dbReference type="EMBL" id="NTHN01000256">
    <property type="protein sequence ID" value="PBD18275.1"/>
    <property type="molecule type" value="Genomic_DNA"/>
</dbReference>
<evidence type="ECO:0000313" key="8">
    <source>
        <dbReference type="EMBL" id="MCT4368838.1"/>
    </source>
</evidence>
<dbReference type="GO" id="GO:0008270">
    <property type="term" value="F:zinc ion binding"/>
    <property type="evidence" value="ECO:0007669"/>
    <property type="project" value="InterPro"/>
</dbReference>
<dbReference type="SMART" id="SM00829">
    <property type="entry name" value="PKS_ER"/>
    <property type="match status" value="1"/>
</dbReference>
<dbReference type="Proteomes" id="UP000217448">
    <property type="component" value="Unassembled WGS sequence"/>
</dbReference>
<evidence type="ECO:0000313" key="10">
    <source>
        <dbReference type="Proteomes" id="UP000217448"/>
    </source>
</evidence>
<dbReference type="AlphaFoldDB" id="A0A2A3JST3"/>
<dbReference type="InterPro" id="IPR036291">
    <property type="entry name" value="NAD(P)-bd_dom_sf"/>
</dbReference>
<keyword evidence="2 6" id="KW-0479">Metal-binding</keyword>
<dbReference type="GO" id="GO:0005829">
    <property type="term" value="C:cytosol"/>
    <property type="evidence" value="ECO:0007669"/>
    <property type="project" value="TreeGrafter"/>
</dbReference>
<dbReference type="InterPro" id="IPR002328">
    <property type="entry name" value="ADH_Zn_CS"/>
</dbReference>
<comment type="similarity">
    <text evidence="6">Belongs to the zinc-containing alcohol dehydrogenase family.</text>
</comment>
<dbReference type="Gene3D" id="3.90.180.10">
    <property type="entry name" value="Medium-chain alcohol dehydrogenases, catalytic domain"/>
    <property type="match status" value="1"/>
</dbReference>
<organism evidence="9">
    <name type="scientific">Alloyangia mangrovi</name>
    <dbReference type="NCBI Taxonomy" id="1779329"/>
    <lineage>
        <taxon>Bacteria</taxon>
        <taxon>Pseudomonadati</taxon>
        <taxon>Pseudomonadota</taxon>
        <taxon>Alphaproteobacteria</taxon>
        <taxon>Rhodobacterales</taxon>
        <taxon>Roseobacteraceae</taxon>
        <taxon>Alloyangia</taxon>
    </lineage>
</organism>
<evidence type="ECO:0000256" key="1">
    <source>
        <dbReference type="ARBA" id="ARBA00001947"/>
    </source>
</evidence>
<reference evidence="10" key="2">
    <citation type="submission" date="2023-07" db="EMBL/GenBank/DDBJ databases">
        <title>Yangia mangrovi SAOS 153D genome.</title>
        <authorList>
            <person name="Verma A."/>
            <person name="Pal Y."/>
            <person name="Sundharam S."/>
            <person name="Bisht B."/>
            <person name="Srinivasan K."/>
        </authorList>
    </citation>
    <scope>NUCLEOTIDE SEQUENCE [LARGE SCALE GENOMIC DNA]</scope>
    <source>
        <strain evidence="10">SAOS 153D</strain>
    </source>
</reference>
<dbReference type="RefSeq" id="WP_095883089.1">
    <property type="nucleotide sequence ID" value="NZ_NTHN02000001.1"/>
</dbReference>
<sequence length="375" mass="38913">MKIEAAVLLHGGVERDFEAATALEVRELDLAAPGPGEVRIRIAAAGVCHSDLSVINGTRPRPVPMVLGHEASGYVEEVGAGVDDLAPGDHVVCIFAPGCGSCLPCAEGRPALCTRAAKHHGVGELMTGHRRLSMDGAPVHHHVGVSAFATHAVLARQSLVKVEADLPPHISALFSCAMLTGAGAVFNTARVTPGSKVAVFGLGGVGLSAILGAVAAGAGEIIAIDPFETKMQTALEMGATRAVKADAHTIEAVRDATGGGVDVAIELAGSTKALETAWGCTCRGGTTVTAGLPHPDARMALNALQLVAEERTLKGSYIGSCVPQRDLPRMFSLHAQGKLPVEKMLTHRLKLRDINRAMDQLDQGTAIRQVIEFDA</sequence>
<feature type="domain" description="Enoyl reductase (ER)" evidence="7">
    <location>
        <begin position="15"/>
        <end position="371"/>
    </location>
</feature>
<protein>
    <submittedName>
        <fullName evidence="8 9">Alcohol dehydrogenase</fullName>
    </submittedName>
</protein>
<dbReference type="Gene3D" id="3.40.50.720">
    <property type="entry name" value="NAD(P)-binding Rossmann-like Domain"/>
    <property type="match status" value="1"/>
</dbReference>
<evidence type="ECO:0000256" key="4">
    <source>
        <dbReference type="ARBA" id="ARBA00023002"/>
    </source>
</evidence>
<evidence type="ECO:0000259" key="7">
    <source>
        <dbReference type="SMART" id="SM00829"/>
    </source>
</evidence>
<dbReference type="OrthoDB" id="9770544at2"/>
<dbReference type="CDD" id="cd08281">
    <property type="entry name" value="liver_ADH_like1"/>
    <property type="match status" value="1"/>
</dbReference>
<evidence type="ECO:0000256" key="2">
    <source>
        <dbReference type="ARBA" id="ARBA00022723"/>
    </source>
</evidence>
<dbReference type="InterPro" id="IPR013149">
    <property type="entry name" value="ADH-like_C"/>
</dbReference>
<dbReference type="InterPro" id="IPR013154">
    <property type="entry name" value="ADH-like_N"/>
</dbReference>
<dbReference type="FunFam" id="3.40.50.720:FF:000003">
    <property type="entry name" value="S-(hydroxymethyl)glutathione dehydrogenase"/>
    <property type="match status" value="1"/>
</dbReference>
<comment type="caution">
    <text evidence="9">The sequence shown here is derived from an EMBL/GenBank/DDBJ whole genome shotgun (WGS) entry which is preliminary data.</text>
</comment>
<dbReference type="SUPFAM" id="SSF51735">
    <property type="entry name" value="NAD(P)-binding Rossmann-fold domains"/>
    <property type="match status" value="1"/>
</dbReference>
<dbReference type="InterPro" id="IPR020843">
    <property type="entry name" value="ER"/>
</dbReference>
<keyword evidence="4" id="KW-0560">Oxidoreductase</keyword>
<gene>
    <name evidence="8" type="ORF">CLG85_000140</name>
    <name evidence="9" type="ORF">CLG85_15610</name>
</gene>
<dbReference type="GO" id="GO:0046294">
    <property type="term" value="P:formaldehyde catabolic process"/>
    <property type="evidence" value="ECO:0007669"/>
    <property type="project" value="TreeGrafter"/>
</dbReference>
<comment type="cofactor">
    <cofactor evidence="1 6">
        <name>Zn(2+)</name>
        <dbReference type="ChEBI" id="CHEBI:29105"/>
    </cofactor>
</comment>